<sequence length="494" mass="58776">MNNRNIKFVFLLLLLLMFFVIFNSPISRNINNKYKFKEEIIEDDNNNNNKNEDNKINNNDNENNNNNKKDNFIKKNFFGNNYIINKQGKKIKISDEKVLKEYPFPLIDLKTRYNTYFFEPMTSMYKKFPDVGKRVHYCKDLNNPNGDNVTVTFQSMYPSHEPTLQIYFNHYFDFPPEEIPSSPPSSTIPRVLHSLEPPYQRFCTIYEHCSNKFNWSISYERTADIRTGHCDDEEIFQILPWELDTFVMENKTKFAREFNNRNKNLEINNINSNSSSNVQQQQQHLDHHPLASWFCSKCNIHLISNRFEYVREMMKYINIDSYGSCLNNVKQTEKTGRFASDAMDVKQSFISNYKFYLAFESCNCLDYTTEKALHALKVGTVPVVMAHPQTLKYLPEGSFIYTGDFNSVKDLTNYLKYLDTNTEEYLKYFNWRFNQSIIEKWRTINDYPFRPNSRNWVCPLFHHYQNWKNGKIHSQTLHSTPYNDLCLPPNIIKI</sequence>
<dbReference type="Reactome" id="R-DDI-975578">
    <property type="pathway name" value="Reactions specific to the complex N-glycan synthesis pathway"/>
</dbReference>
<dbReference type="HOGENOM" id="CLU_592414_0_0_1"/>
<dbReference type="GO" id="GO:0046920">
    <property type="term" value="F:alpha-(1-&gt;3)-fucosyltransferase activity"/>
    <property type="evidence" value="ECO:0000318"/>
    <property type="project" value="GO_Central"/>
</dbReference>
<gene>
    <name evidence="9" type="primary">fut7</name>
    <name evidence="9" type="ORF">DDB_G0283287</name>
</gene>
<feature type="region of interest" description="Disordered" evidence="6">
    <location>
        <begin position="44"/>
        <end position="70"/>
    </location>
</feature>
<dbReference type="eggNOG" id="KOG2619">
    <property type="taxonomic scope" value="Eukaryota"/>
</dbReference>
<keyword evidence="5" id="KW-0812">Transmembrane</keyword>
<comment type="caution">
    <text evidence="9">The sequence shown here is derived from an EMBL/GenBank/DDBJ whole genome shotgun (WGS) entry which is preliminary data.</text>
</comment>
<evidence type="ECO:0000256" key="6">
    <source>
        <dbReference type="SAM" id="MobiDB-lite"/>
    </source>
</evidence>
<feature type="domain" description="Fucosyltransferase C-terminal" evidence="8">
    <location>
        <begin position="290"/>
        <end position="443"/>
    </location>
</feature>
<keyword evidence="5" id="KW-0472">Membrane</keyword>
<evidence type="ECO:0000313" key="9">
    <source>
        <dbReference type="EMBL" id="EAL65784.1"/>
    </source>
</evidence>
<dbReference type="PaxDb" id="44689-DDB0231839"/>
<evidence type="ECO:0000313" key="10">
    <source>
        <dbReference type="Proteomes" id="UP000002195"/>
    </source>
</evidence>
<dbReference type="dictyBase" id="DDB_G0283287">
    <property type="gene designation" value="fut7"/>
</dbReference>
<dbReference type="Proteomes" id="UP000002195">
    <property type="component" value="Unassembled WGS sequence"/>
</dbReference>
<dbReference type="InParanoid" id="Q54RA6"/>
<dbReference type="InterPro" id="IPR001503">
    <property type="entry name" value="Glyco_trans_10"/>
</dbReference>
<proteinExistence type="inferred from homology"/>
<evidence type="ECO:0000256" key="7">
    <source>
        <dbReference type="SAM" id="SignalP"/>
    </source>
</evidence>
<organism evidence="9 10">
    <name type="scientific">Dictyostelium discoideum</name>
    <name type="common">Social amoeba</name>
    <dbReference type="NCBI Taxonomy" id="44689"/>
    <lineage>
        <taxon>Eukaryota</taxon>
        <taxon>Amoebozoa</taxon>
        <taxon>Evosea</taxon>
        <taxon>Eumycetozoa</taxon>
        <taxon>Dictyostelia</taxon>
        <taxon>Dictyosteliales</taxon>
        <taxon>Dictyosteliaceae</taxon>
        <taxon>Dictyostelium</taxon>
    </lineage>
</organism>
<keyword evidence="7" id="KW-0732">Signal</keyword>
<dbReference type="PANTHER" id="PTHR11929">
    <property type="entry name" value="ALPHA- 1,3 -FUCOSYLTRANSFERASE"/>
    <property type="match status" value="1"/>
</dbReference>
<protein>
    <recommendedName>
        <fullName evidence="5">Fucosyltransferase</fullName>
        <ecNumber evidence="5">2.4.1.-</ecNumber>
    </recommendedName>
</protein>
<dbReference type="FunCoup" id="Q54RA6">
    <property type="interactions" value="4"/>
</dbReference>
<keyword evidence="4 5" id="KW-0808">Transferase</keyword>
<dbReference type="STRING" id="44689.Q54RA6"/>
<evidence type="ECO:0000256" key="5">
    <source>
        <dbReference type="RuleBase" id="RU003832"/>
    </source>
</evidence>
<feature type="compositionally biased region" description="Low complexity" evidence="6">
    <location>
        <begin position="56"/>
        <end position="66"/>
    </location>
</feature>
<keyword evidence="5" id="KW-0333">Golgi apparatus</keyword>
<dbReference type="EC" id="2.4.1.-" evidence="5"/>
<evidence type="ECO:0000259" key="8">
    <source>
        <dbReference type="Pfam" id="PF00852"/>
    </source>
</evidence>
<dbReference type="VEuPathDB" id="AmoebaDB:DDB_G0283287"/>
<dbReference type="UniPathway" id="UPA00378"/>
<dbReference type="Pfam" id="PF00852">
    <property type="entry name" value="Glyco_transf_10"/>
    <property type="match status" value="1"/>
</dbReference>
<dbReference type="Reactome" id="R-DDI-9037629">
    <property type="pathway name" value="Lewis blood group biosynthesis"/>
</dbReference>
<dbReference type="RefSeq" id="XP_639141.1">
    <property type="nucleotide sequence ID" value="XM_634049.1"/>
</dbReference>
<dbReference type="AlphaFoldDB" id="Q54RA6"/>
<evidence type="ECO:0000256" key="1">
    <source>
        <dbReference type="ARBA" id="ARBA00004922"/>
    </source>
</evidence>
<evidence type="ECO:0000256" key="3">
    <source>
        <dbReference type="ARBA" id="ARBA00022676"/>
    </source>
</evidence>
<feature type="chain" id="PRO_5004249859" description="Fucosyltransferase" evidence="7">
    <location>
        <begin position="24"/>
        <end position="494"/>
    </location>
</feature>
<dbReference type="SUPFAM" id="SSF53756">
    <property type="entry name" value="UDP-Glycosyltransferase/glycogen phosphorylase"/>
    <property type="match status" value="1"/>
</dbReference>
<evidence type="ECO:0000256" key="4">
    <source>
        <dbReference type="ARBA" id="ARBA00022679"/>
    </source>
</evidence>
<dbReference type="GeneID" id="8624011"/>
<dbReference type="KEGG" id="ddi:DDB_G0283287"/>
<name>Q54RA6_DICDI</name>
<dbReference type="PANTHER" id="PTHR11929:SF194">
    <property type="entry name" value="ALPHA-(1,3)-FUCOSYLTRANSFERASE 10"/>
    <property type="match status" value="1"/>
</dbReference>
<keyword evidence="3 5" id="KW-0328">Glycosyltransferase</keyword>
<feature type="signal peptide" evidence="7">
    <location>
        <begin position="1"/>
        <end position="23"/>
    </location>
</feature>
<accession>Q54RA6</accession>
<dbReference type="GO" id="GO:0032580">
    <property type="term" value="C:Golgi cisterna membrane"/>
    <property type="evidence" value="ECO:0007669"/>
    <property type="project" value="UniProtKB-SubCell"/>
</dbReference>
<evidence type="ECO:0000256" key="2">
    <source>
        <dbReference type="ARBA" id="ARBA00008919"/>
    </source>
</evidence>
<reference evidence="9 10" key="1">
    <citation type="journal article" date="2005" name="Nature">
        <title>The genome of the social amoeba Dictyostelium discoideum.</title>
        <authorList>
            <consortium name="The Dictyostelium discoideum Sequencing Consortium"/>
            <person name="Eichinger L."/>
            <person name="Pachebat J.A."/>
            <person name="Glockner G."/>
            <person name="Rajandream M.A."/>
            <person name="Sucgang R."/>
            <person name="Berriman M."/>
            <person name="Song J."/>
            <person name="Olsen R."/>
            <person name="Szafranski K."/>
            <person name="Xu Q."/>
            <person name="Tunggal B."/>
            <person name="Kummerfeld S."/>
            <person name="Madera M."/>
            <person name="Konfortov B.A."/>
            <person name="Rivero F."/>
            <person name="Bankier A.T."/>
            <person name="Lehmann R."/>
            <person name="Hamlin N."/>
            <person name="Davies R."/>
            <person name="Gaudet P."/>
            <person name="Fey P."/>
            <person name="Pilcher K."/>
            <person name="Chen G."/>
            <person name="Saunders D."/>
            <person name="Sodergren E."/>
            <person name="Davis P."/>
            <person name="Kerhornou A."/>
            <person name="Nie X."/>
            <person name="Hall N."/>
            <person name="Anjard C."/>
            <person name="Hemphill L."/>
            <person name="Bason N."/>
            <person name="Farbrother P."/>
            <person name="Desany B."/>
            <person name="Just E."/>
            <person name="Morio T."/>
            <person name="Rost R."/>
            <person name="Churcher C."/>
            <person name="Cooper J."/>
            <person name="Haydock S."/>
            <person name="van Driessche N."/>
            <person name="Cronin A."/>
            <person name="Goodhead I."/>
            <person name="Muzny D."/>
            <person name="Mourier T."/>
            <person name="Pain A."/>
            <person name="Lu M."/>
            <person name="Harper D."/>
            <person name="Lindsay R."/>
            <person name="Hauser H."/>
            <person name="James K."/>
            <person name="Quiles M."/>
            <person name="Madan Babu M."/>
            <person name="Saito T."/>
            <person name="Buchrieser C."/>
            <person name="Wardroper A."/>
            <person name="Felder M."/>
            <person name="Thangavelu M."/>
            <person name="Johnson D."/>
            <person name="Knights A."/>
            <person name="Loulseged H."/>
            <person name="Mungall K."/>
            <person name="Oliver K."/>
            <person name="Price C."/>
            <person name="Quail M.A."/>
            <person name="Urushihara H."/>
            <person name="Hernandez J."/>
            <person name="Rabbinowitsch E."/>
            <person name="Steffen D."/>
            <person name="Sanders M."/>
            <person name="Ma J."/>
            <person name="Kohara Y."/>
            <person name="Sharp S."/>
            <person name="Simmonds M."/>
            <person name="Spiegler S."/>
            <person name="Tivey A."/>
            <person name="Sugano S."/>
            <person name="White B."/>
            <person name="Walker D."/>
            <person name="Woodward J."/>
            <person name="Winckler T."/>
            <person name="Tanaka Y."/>
            <person name="Shaulsky G."/>
            <person name="Schleicher M."/>
            <person name="Weinstock G."/>
            <person name="Rosenthal A."/>
            <person name="Cox E.C."/>
            <person name="Chisholm R.L."/>
            <person name="Gibbs R."/>
            <person name="Loomis W.F."/>
            <person name="Platzer M."/>
            <person name="Kay R.R."/>
            <person name="Williams J."/>
            <person name="Dear P.H."/>
            <person name="Noegel A.A."/>
            <person name="Barrell B."/>
            <person name="Kuspa A."/>
        </authorList>
    </citation>
    <scope>NUCLEOTIDE SEQUENCE [LARGE SCALE GENOMIC DNA]</scope>
    <source>
        <strain evidence="9 10">AX4</strain>
    </source>
</reference>
<dbReference type="Gene3D" id="3.40.50.11660">
    <property type="entry name" value="Glycosyl transferase family 10, C-terminal domain"/>
    <property type="match status" value="1"/>
</dbReference>
<comment type="similarity">
    <text evidence="2 5">Belongs to the glycosyltransferase 10 family.</text>
</comment>
<comment type="subcellular location">
    <subcellularLocation>
        <location evidence="5">Golgi apparatus</location>
        <location evidence="5">Golgi stack membrane</location>
        <topology evidence="5">Single-pass type II membrane protein</topology>
    </subcellularLocation>
</comment>
<dbReference type="InterPro" id="IPR055270">
    <property type="entry name" value="Glyco_tran_10_C"/>
</dbReference>
<keyword evidence="10" id="KW-1185">Reference proteome</keyword>
<dbReference type="InterPro" id="IPR038577">
    <property type="entry name" value="GT10-like_C_sf"/>
</dbReference>
<dbReference type="OMA" id="DAMDVKQ"/>
<dbReference type="EMBL" id="AAFI02000052">
    <property type="protein sequence ID" value="EAL65784.1"/>
    <property type="molecule type" value="Genomic_DNA"/>
</dbReference>
<dbReference type="PhylomeDB" id="Q54RA6"/>
<comment type="pathway">
    <text evidence="1">Protein modification; protein glycosylation.</text>
</comment>
<dbReference type="FunFam" id="3.40.50.11660:FF:000016">
    <property type="entry name" value="4-galactosyl-N-acetylglucosaminide 3-alpha-L-fucosyltransferase"/>
    <property type="match status" value="1"/>
</dbReference>